<feature type="domain" description="RmlD-like substrate binding" evidence="1">
    <location>
        <begin position="86"/>
        <end position="221"/>
    </location>
</feature>
<dbReference type="EMBL" id="LJCQ01000402">
    <property type="protein sequence ID" value="KPV44898.1"/>
    <property type="molecule type" value="Genomic_DNA"/>
</dbReference>
<organism evidence="3 4">
    <name type="scientific">Acidiplasma aeolicum</name>
    <dbReference type="NCBI Taxonomy" id="507754"/>
    <lineage>
        <taxon>Archaea</taxon>
        <taxon>Methanobacteriati</taxon>
        <taxon>Thermoplasmatota</taxon>
        <taxon>Thermoplasmata</taxon>
        <taxon>Thermoplasmatales</taxon>
        <taxon>Ferroplasmaceae</taxon>
        <taxon>Acidiplasma</taxon>
    </lineage>
</organism>
<comment type="caution">
    <text evidence="3">The sequence shown here is derived from an EMBL/GenBank/DDBJ whole genome shotgun (WGS) entry which is preliminary data.</text>
</comment>
<dbReference type="AlphaFoldDB" id="A0A0N8VLA1"/>
<gene>
    <name evidence="3" type="ORF">AOG54_08340</name>
    <name evidence="2" type="ORF">SE19_08485</name>
</gene>
<dbReference type="SUPFAM" id="SSF51735">
    <property type="entry name" value="NAD(P)-binding Rossmann-fold domains"/>
    <property type="match status" value="1"/>
</dbReference>
<dbReference type="Gene3D" id="3.40.50.720">
    <property type="entry name" value="NAD(P)-binding Rossmann-like Domain"/>
    <property type="match status" value="1"/>
</dbReference>
<dbReference type="PATRIC" id="fig|507754.4.peg.1157"/>
<dbReference type="OrthoDB" id="57547at2157"/>
<dbReference type="RefSeq" id="WP_048102469.1">
    <property type="nucleotide sequence ID" value="NZ_LJCQ01000402.1"/>
</dbReference>
<dbReference type="InterPro" id="IPR005913">
    <property type="entry name" value="dTDP_dehydrorham_reduct"/>
</dbReference>
<evidence type="ECO:0000313" key="5">
    <source>
        <dbReference type="Proteomes" id="UP000050515"/>
    </source>
</evidence>
<evidence type="ECO:0000313" key="3">
    <source>
        <dbReference type="EMBL" id="KQB35948.1"/>
    </source>
</evidence>
<dbReference type="Proteomes" id="UP000050515">
    <property type="component" value="Unassembled WGS sequence"/>
</dbReference>
<dbReference type="InterPro" id="IPR029903">
    <property type="entry name" value="RmlD-like-bd"/>
</dbReference>
<sequence>MERILVLDASESLGFRFSKDYTDKYEIMPLSSEHGLYSLLKSIENLNDDFDFVINNFEISYYNRNTDLFDLNFKMQDIINEKFRSAKKIYISTQMVYSSSGDKKSESDKTEPETYYGRTKLMGEAEAKKDNDYIIFRSGLIYGKCIKNIYTDILVSLRGRTPLKLDNSIRINPTLNRDASMAVEAIIKYSDNDIYNLASPDNMTLYDFGRNIAGALNVDNYNFIKINSSNCYNYDVSSEKIEKTLNFKFSTLNLMNFMTFLR</sequence>
<dbReference type="Proteomes" id="UP000050320">
    <property type="component" value="Unassembled WGS sequence"/>
</dbReference>
<dbReference type="GeneID" id="84221356"/>
<protein>
    <recommendedName>
        <fullName evidence="1">RmlD-like substrate binding domain-containing protein</fullName>
    </recommendedName>
</protein>
<evidence type="ECO:0000313" key="2">
    <source>
        <dbReference type="EMBL" id="KPV44898.1"/>
    </source>
</evidence>
<dbReference type="PANTHER" id="PTHR10491:SF4">
    <property type="entry name" value="METHIONINE ADENOSYLTRANSFERASE 2 SUBUNIT BETA"/>
    <property type="match status" value="1"/>
</dbReference>
<dbReference type="Pfam" id="PF04321">
    <property type="entry name" value="RmlD_sub_bind"/>
    <property type="match status" value="1"/>
</dbReference>
<dbReference type="EMBL" id="LKBG01000066">
    <property type="protein sequence ID" value="KQB35948.1"/>
    <property type="molecule type" value="Genomic_DNA"/>
</dbReference>
<keyword evidence="4" id="KW-1185">Reference proteome</keyword>
<evidence type="ECO:0000259" key="1">
    <source>
        <dbReference type="Pfam" id="PF04321"/>
    </source>
</evidence>
<dbReference type="GO" id="GO:0048269">
    <property type="term" value="C:methionine adenosyltransferase complex"/>
    <property type="evidence" value="ECO:0007669"/>
    <property type="project" value="TreeGrafter"/>
</dbReference>
<dbReference type="GO" id="GO:0006556">
    <property type="term" value="P:S-adenosylmethionine biosynthetic process"/>
    <property type="evidence" value="ECO:0007669"/>
    <property type="project" value="TreeGrafter"/>
</dbReference>
<name>A0A0N8VLA1_9ARCH</name>
<dbReference type="InterPro" id="IPR036291">
    <property type="entry name" value="NAD(P)-bd_dom_sf"/>
</dbReference>
<reference evidence="2 5" key="1">
    <citation type="submission" date="2015-09" db="EMBL/GenBank/DDBJ databases">
        <title>Draft genome sequence of Acidiplasma aeolicum DSM 18409.</title>
        <authorList>
            <person name="Hemp J."/>
        </authorList>
    </citation>
    <scope>NUCLEOTIDE SEQUENCE [LARGE SCALE GENOMIC DNA]</scope>
    <source>
        <strain evidence="2 5">V</strain>
    </source>
</reference>
<dbReference type="GO" id="GO:0048270">
    <property type="term" value="F:methionine adenosyltransferase regulator activity"/>
    <property type="evidence" value="ECO:0007669"/>
    <property type="project" value="TreeGrafter"/>
</dbReference>
<reference evidence="3 4" key="2">
    <citation type="submission" date="2015-09" db="EMBL/GenBank/DDBJ databases">
        <title>Heavy metals and arsenic resistance mechanisms in polyextremophilic archaea of the family Ferroplasmaceae.</title>
        <authorList>
            <person name="Bulaev A.G."/>
            <person name="Kanygina A.V."/>
        </authorList>
    </citation>
    <scope>NUCLEOTIDE SEQUENCE [LARGE SCALE GENOMIC DNA]</scope>
    <source>
        <strain evidence="3 4">VT</strain>
    </source>
</reference>
<accession>A0A0N8VLA1</accession>
<dbReference type="PANTHER" id="PTHR10491">
    <property type="entry name" value="DTDP-4-DEHYDRORHAMNOSE REDUCTASE"/>
    <property type="match status" value="1"/>
</dbReference>
<proteinExistence type="predicted"/>
<evidence type="ECO:0000313" key="4">
    <source>
        <dbReference type="Proteomes" id="UP000050320"/>
    </source>
</evidence>